<keyword evidence="1" id="KW-0812">Transmembrane</keyword>
<dbReference type="EC" id="3.4.23.43" evidence="3"/>
<dbReference type="InterPro" id="IPR050882">
    <property type="entry name" value="Prepilin_peptidase/N-MTase"/>
</dbReference>
<keyword evidence="3" id="KW-0378">Hydrolase</keyword>
<feature type="transmembrane region" description="Helical" evidence="1">
    <location>
        <begin position="81"/>
        <end position="103"/>
    </location>
</feature>
<keyword evidence="1" id="KW-0472">Membrane</keyword>
<feature type="transmembrane region" description="Helical" evidence="1">
    <location>
        <begin position="133"/>
        <end position="150"/>
    </location>
</feature>
<feature type="domain" description="Prepilin peptidase A24 N-terminal" evidence="2">
    <location>
        <begin position="32"/>
        <end position="85"/>
    </location>
</feature>
<dbReference type="Proteomes" id="UP001314241">
    <property type="component" value="Unassembled WGS sequence"/>
</dbReference>
<dbReference type="PANTHER" id="PTHR30487:SF0">
    <property type="entry name" value="PREPILIN LEADER PEPTIDASE_N-METHYLTRANSFERASE-RELATED"/>
    <property type="match status" value="1"/>
</dbReference>
<dbReference type="InterPro" id="IPR010627">
    <property type="entry name" value="Prepilin_pept_A24_N"/>
</dbReference>
<comment type="caution">
    <text evidence="3">The sequence shown here is derived from an EMBL/GenBank/DDBJ whole genome shotgun (WGS) entry which is preliminary data.</text>
</comment>
<dbReference type="Pfam" id="PF06750">
    <property type="entry name" value="A24_N_bact"/>
    <property type="match status" value="1"/>
</dbReference>
<gene>
    <name evidence="3" type="ORF">R54876_GBNLAHCA_01250</name>
</gene>
<keyword evidence="1" id="KW-1133">Transmembrane helix</keyword>
<evidence type="ECO:0000256" key="1">
    <source>
        <dbReference type="SAM" id="Phobius"/>
    </source>
</evidence>
<feature type="transmembrane region" description="Helical" evidence="1">
    <location>
        <begin position="196"/>
        <end position="213"/>
    </location>
</feature>
<proteinExistence type="predicted"/>
<dbReference type="EMBL" id="CAWVOH010000003">
    <property type="protein sequence ID" value="CAK8054675.1"/>
    <property type="molecule type" value="Genomic_DNA"/>
</dbReference>
<protein>
    <submittedName>
        <fullName evidence="3">Prepilin signal peptidase PulO (Type II secretory pathway) or related peptidase (PulO)</fullName>
        <ecNumber evidence="3">3.4.23.43</ecNumber>
    </submittedName>
</protein>
<evidence type="ECO:0000313" key="3">
    <source>
        <dbReference type="EMBL" id="CAK8054675.1"/>
    </source>
</evidence>
<organism evidence="3 4">
    <name type="scientific">Eupransor demetentiae</name>
    <dbReference type="NCBI Taxonomy" id="3109584"/>
    <lineage>
        <taxon>Bacteria</taxon>
        <taxon>Bacillati</taxon>
        <taxon>Bacillota</taxon>
        <taxon>Bacilli</taxon>
        <taxon>Lactobacillales</taxon>
        <taxon>Lactobacillaceae</taxon>
        <taxon>Eupransor</taxon>
    </lineage>
</organism>
<evidence type="ECO:0000313" key="4">
    <source>
        <dbReference type="Proteomes" id="UP001314241"/>
    </source>
</evidence>
<dbReference type="PANTHER" id="PTHR30487">
    <property type="entry name" value="TYPE 4 PREPILIN-LIKE PROTEINS LEADER PEPTIDE-PROCESSING ENZYME"/>
    <property type="match status" value="1"/>
</dbReference>
<accession>A0ABP0ES26</accession>
<feature type="transmembrane region" description="Helical" evidence="1">
    <location>
        <begin position="162"/>
        <end position="190"/>
    </location>
</feature>
<sequence>MTKILIASIFTILISAGLCRLDRQGCGTYSKAKRSHCFHCGRVLRAWQLIPILSALILRGRCFFCRTKYGWRYFYWELSGFLLAYCLGTDSSGLLTAFVLLLASYQDWQNGEVDIWPLWALFFWQAWHNWSQFEPLLVLGIFCLSLYFIYVRKALGAGDLPVLLLLGLGTVVQFASATLAAACSALIYIYLSKRPAIPFIPFLTLGYFCSYLCQ</sequence>
<reference evidence="3 4" key="1">
    <citation type="submission" date="2024-01" db="EMBL/GenBank/DDBJ databases">
        <authorList>
            <person name="Botero Cardona J."/>
        </authorList>
    </citation>
    <scope>NUCLEOTIDE SEQUENCE [LARGE SCALE GENOMIC DNA]</scope>
    <source>
        <strain evidence="3 4">LMG 33000</strain>
    </source>
</reference>
<evidence type="ECO:0000259" key="2">
    <source>
        <dbReference type="Pfam" id="PF06750"/>
    </source>
</evidence>
<dbReference type="Gene3D" id="1.20.120.1220">
    <property type="match status" value="1"/>
</dbReference>
<dbReference type="GO" id="GO:0004190">
    <property type="term" value="F:aspartic-type endopeptidase activity"/>
    <property type="evidence" value="ECO:0007669"/>
    <property type="project" value="UniProtKB-EC"/>
</dbReference>
<name>A0ABP0ES26_9LACO</name>
<keyword evidence="4" id="KW-1185">Reference proteome</keyword>